<keyword evidence="1" id="KW-0472">Membrane</keyword>
<dbReference type="EMBL" id="LR134476">
    <property type="protein sequence ID" value="VEI13465.1"/>
    <property type="molecule type" value="Genomic_DNA"/>
</dbReference>
<name>A0A3S4VTM7_9ACTO</name>
<keyword evidence="1" id="KW-1133">Transmembrane helix</keyword>
<dbReference type="KEGG" id="tbw:NCTC13354_01180"/>
<dbReference type="RefSeq" id="WP_126416576.1">
    <property type="nucleotide sequence ID" value="NZ_LR134476.1"/>
</dbReference>
<feature type="transmembrane region" description="Helical" evidence="1">
    <location>
        <begin position="109"/>
        <end position="131"/>
    </location>
</feature>
<dbReference type="InterPro" id="IPR007165">
    <property type="entry name" value="Phage_holin_4_2"/>
</dbReference>
<reference evidence="2 3" key="1">
    <citation type="submission" date="2018-12" db="EMBL/GenBank/DDBJ databases">
        <authorList>
            <consortium name="Pathogen Informatics"/>
        </authorList>
    </citation>
    <scope>NUCLEOTIDE SEQUENCE [LARGE SCALE GENOMIC DNA]</scope>
    <source>
        <strain evidence="2 3">NCTC13354</strain>
    </source>
</reference>
<proteinExistence type="predicted"/>
<dbReference type="AlphaFoldDB" id="A0A3S4VTM7"/>
<gene>
    <name evidence="2" type="ORF">NCTC13354_01180</name>
</gene>
<feature type="transmembrane region" description="Helical" evidence="1">
    <location>
        <begin position="75"/>
        <end position="97"/>
    </location>
</feature>
<dbReference type="PANTHER" id="PTHR37309">
    <property type="entry name" value="SLR0284 PROTEIN"/>
    <property type="match status" value="1"/>
</dbReference>
<keyword evidence="1" id="KW-0812">Transmembrane</keyword>
<dbReference type="Proteomes" id="UP000269542">
    <property type="component" value="Chromosome"/>
</dbReference>
<dbReference type="OrthoDB" id="9810847at2"/>
<accession>A0A3S4VTM7</accession>
<feature type="transmembrane region" description="Helical" evidence="1">
    <location>
        <begin position="46"/>
        <end position="63"/>
    </location>
</feature>
<keyword evidence="3" id="KW-1185">Reference proteome</keyword>
<evidence type="ECO:0000313" key="3">
    <source>
        <dbReference type="Proteomes" id="UP000269542"/>
    </source>
</evidence>
<dbReference type="PANTHER" id="PTHR37309:SF1">
    <property type="entry name" value="SLR0284 PROTEIN"/>
    <property type="match status" value="1"/>
</dbReference>
<sequence>MRFLITAAVNAVALWVATILLSGVRLDGAVPADSFLSGVDPSGQRAIYFLLAGGVLGVVNMLVRPIVKVLSLPFYVLTLGLFFIIVNALMISLTAWVTGMFDLSLTIDGFWWAVGAGIVVGVVNWFLSALLPDRS</sequence>
<protein>
    <submittedName>
        <fullName evidence="2">Membrane protein of uncharacterized function</fullName>
    </submittedName>
</protein>
<evidence type="ECO:0000256" key="1">
    <source>
        <dbReference type="SAM" id="Phobius"/>
    </source>
</evidence>
<evidence type="ECO:0000313" key="2">
    <source>
        <dbReference type="EMBL" id="VEI13465.1"/>
    </source>
</evidence>
<organism evidence="2 3">
    <name type="scientific">Trueperella bialowiezensis</name>
    <dbReference type="NCBI Taxonomy" id="312285"/>
    <lineage>
        <taxon>Bacteria</taxon>
        <taxon>Bacillati</taxon>
        <taxon>Actinomycetota</taxon>
        <taxon>Actinomycetes</taxon>
        <taxon>Actinomycetales</taxon>
        <taxon>Actinomycetaceae</taxon>
        <taxon>Trueperella</taxon>
    </lineage>
</organism>
<dbReference type="Pfam" id="PF04020">
    <property type="entry name" value="Phage_holin_4_2"/>
    <property type="match status" value="1"/>
</dbReference>